<evidence type="ECO:0000256" key="3">
    <source>
        <dbReference type="ARBA" id="ARBA00022723"/>
    </source>
</evidence>
<dbReference type="RefSeq" id="WP_377696883.1">
    <property type="nucleotide sequence ID" value="NZ_JBHLWE010000002.1"/>
</dbReference>
<feature type="domain" description="DXP reductoisomerase C-terminal" evidence="12">
    <location>
        <begin position="260"/>
        <end position="381"/>
    </location>
</feature>
<dbReference type="PIRSF" id="PIRSF006205">
    <property type="entry name" value="Dxp_reductismrs"/>
    <property type="match status" value="1"/>
</dbReference>
<feature type="binding site" evidence="9">
    <location>
        <position position="38"/>
    </location>
    <ligand>
        <name>NADPH</name>
        <dbReference type="ChEBI" id="CHEBI:57783"/>
    </ligand>
</feature>
<feature type="binding site" evidence="9">
    <location>
        <position position="151"/>
    </location>
    <ligand>
        <name>Mn(2+)</name>
        <dbReference type="ChEBI" id="CHEBI:29035"/>
    </ligand>
</feature>
<evidence type="ECO:0000256" key="6">
    <source>
        <dbReference type="ARBA" id="ARBA00023211"/>
    </source>
</evidence>
<dbReference type="EC" id="1.1.1.267" evidence="9"/>
<dbReference type="Gene3D" id="3.40.50.720">
    <property type="entry name" value="NAD(P)-binding Rossmann-like Domain"/>
    <property type="match status" value="1"/>
</dbReference>
<dbReference type="InterPro" id="IPR003821">
    <property type="entry name" value="DXP_reductoisomerase"/>
</dbReference>
<feature type="binding site" evidence="9">
    <location>
        <position position="220"/>
    </location>
    <ligand>
        <name>1-deoxy-D-xylulose 5-phosphate</name>
        <dbReference type="ChEBI" id="CHEBI:57792"/>
    </ligand>
</feature>
<dbReference type="InterPro" id="IPR013644">
    <property type="entry name" value="DXP_reductoisomerase_C"/>
</dbReference>
<feature type="binding site" evidence="9">
    <location>
        <position position="124"/>
    </location>
    <ligand>
        <name>1-deoxy-D-xylulose 5-phosphate</name>
        <dbReference type="ChEBI" id="CHEBI:57792"/>
    </ligand>
</feature>
<comment type="cofactor">
    <cofactor evidence="9">
        <name>Mg(2+)</name>
        <dbReference type="ChEBI" id="CHEBI:18420"/>
    </cofactor>
    <cofactor evidence="9">
        <name>Mn(2+)</name>
        <dbReference type="ChEBI" id="CHEBI:29035"/>
    </cofactor>
</comment>
<comment type="function">
    <text evidence="9">Catalyzes the NADPH-dependent rearrangement and reduction of 1-deoxy-D-xylulose-5-phosphate (DXP) to 2-C-methyl-D-erythritol 4-phosphate (MEP).</text>
</comment>
<dbReference type="Pfam" id="PF13288">
    <property type="entry name" value="DXPR_C"/>
    <property type="match status" value="1"/>
</dbReference>
<proteinExistence type="inferred from homology"/>
<evidence type="ECO:0000256" key="9">
    <source>
        <dbReference type="HAMAP-Rule" id="MF_00183"/>
    </source>
</evidence>
<feature type="binding site" evidence="9">
    <location>
        <position position="151"/>
    </location>
    <ligand>
        <name>1-deoxy-D-xylulose 5-phosphate</name>
        <dbReference type="ChEBI" id="CHEBI:57792"/>
    </ligand>
</feature>
<keyword evidence="3 9" id="KW-0479">Metal-binding</keyword>
<keyword evidence="7 9" id="KW-0414">Isoprene biosynthesis</keyword>
<feature type="binding site" evidence="9">
    <location>
        <position position="198"/>
    </location>
    <ligand>
        <name>1-deoxy-D-xylulose 5-phosphate</name>
        <dbReference type="ChEBI" id="CHEBI:57792"/>
    </ligand>
</feature>
<feature type="binding site" evidence="9">
    <location>
        <position position="150"/>
    </location>
    <ligand>
        <name>1-deoxy-D-xylulose 5-phosphate</name>
        <dbReference type="ChEBI" id="CHEBI:57792"/>
    </ligand>
</feature>
<feature type="binding site" evidence="9">
    <location>
        <position position="10"/>
    </location>
    <ligand>
        <name>NADPH</name>
        <dbReference type="ChEBI" id="CHEBI:57783"/>
    </ligand>
</feature>
<dbReference type="Gene3D" id="1.10.1740.10">
    <property type="match status" value="1"/>
</dbReference>
<feature type="binding site" evidence="9">
    <location>
        <position position="39"/>
    </location>
    <ligand>
        <name>NADPH</name>
        <dbReference type="ChEBI" id="CHEBI:57783"/>
    </ligand>
</feature>
<feature type="binding site" evidence="9">
    <location>
        <position position="123"/>
    </location>
    <ligand>
        <name>NADPH</name>
        <dbReference type="ChEBI" id="CHEBI:57783"/>
    </ligand>
</feature>
<sequence>MRSVSIFGATGSIGESAFDLLMGSGGPETWRVVALTGGRNVARLAEMARSLHAEIAVIADGVLLPDLRAALAGTGIEAAAGAQAIAQAADRPADWTLSAIVGAAGLAPGLRVVERGGTLALANKESLVAAGRLLMGTARRTGATILPVDSEHSAVFQCLEGDSLEAVERVTLTASGGAFRDWPLDRLAQATVAEASSHPNWDMGQRITIDSASMFNKALEVIEAHEFFGLPGERIEVLVHPESIVHALVSYVDGGTLAHLGPPDMRHAIGHALYWPRREKLPLARLDLAALGSLTFRAPCETRWPALALARQVIAQGGAAGAVLNAAKEQALDDFIKGRIRFPDMAGAVAHALDLAAGRPGFGTSPDSLEAVLEWDGQARRDAAAWQTAAA</sequence>
<dbReference type="SUPFAM" id="SSF55347">
    <property type="entry name" value="Glyceraldehyde-3-phosphate dehydrogenase-like, C-terminal domain"/>
    <property type="match status" value="1"/>
</dbReference>
<comment type="caution">
    <text evidence="13">The sequence shown here is derived from an EMBL/GenBank/DDBJ whole genome shotgun (WGS) entry which is preliminary data.</text>
</comment>
<name>A0ABV6HZT5_9RHOB</name>
<dbReference type="Pfam" id="PF08436">
    <property type="entry name" value="DXP_redisom_C"/>
    <property type="match status" value="1"/>
</dbReference>
<organism evidence="13 14">
    <name type="scientific">Paracoccus niistensis</name>
    <dbReference type="NCBI Taxonomy" id="632935"/>
    <lineage>
        <taxon>Bacteria</taxon>
        <taxon>Pseudomonadati</taxon>
        <taxon>Pseudomonadota</taxon>
        <taxon>Alphaproteobacteria</taxon>
        <taxon>Rhodobacterales</taxon>
        <taxon>Paracoccaceae</taxon>
        <taxon>Paracoccus</taxon>
    </lineage>
</organism>
<feature type="binding site" evidence="9">
    <location>
        <position position="13"/>
    </location>
    <ligand>
        <name>NADPH</name>
        <dbReference type="ChEBI" id="CHEBI:57783"/>
    </ligand>
</feature>
<protein>
    <recommendedName>
        <fullName evidence="9">1-deoxy-D-xylulose 5-phosphate reductoisomerase</fullName>
        <shortName evidence="9">DXP reductoisomerase</shortName>
        <ecNumber evidence="9">1.1.1.267</ecNumber>
    </recommendedName>
    <alternativeName>
        <fullName evidence="9">1-deoxyxylulose-5-phosphate reductoisomerase</fullName>
    </alternativeName>
    <alternativeName>
        <fullName evidence="9">2-C-methyl-D-erythritol 4-phosphate synthase</fullName>
    </alternativeName>
</protein>
<gene>
    <name evidence="9 13" type="primary">dxr</name>
    <name evidence="13" type="ORF">ACFFII_00305</name>
</gene>
<dbReference type="InterPro" id="IPR036169">
    <property type="entry name" value="DXPR_C_sf"/>
</dbReference>
<feature type="binding site" evidence="9">
    <location>
        <position position="204"/>
    </location>
    <ligand>
        <name>NADPH</name>
        <dbReference type="ChEBI" id="CHEBI:57783"/>
    </ligand>
</feature>
<keyword evidence="4 9" id="KW-0521">NADP</keyword>
<feature type="binding site" evidence="9">
    <location>
        <position position="11"/>
    </location>
    <ligand>
        <name>NADPH</name>
        <dbReference type="ChEBI" id="CHEBI:57783"/>
    </ligand>
</feature>
<evidence type="ECO:0000259" key="10">
    <source>
        <dbReference type="Pfam" id="PF02670"/>
    </source>
</evidence>
<keyword evidence="14" id="KW-1185">Reference proteome</keyword>
<keyword evidence="6 9" id="KW-0464">Manganese</keyword>
<comment type="catalytic activity">
    <reaction evidence="8">
        <text>2-C-methyl-D-erythritol 4-phosphate + NADP(+) = 1-deoxy-D-xylulose 5-phosphate + NADPH + H(+)</text>
        <dbReference type="Rhea" id="RHEA:13717"/>
        <dbReference type="ChEBI" id="CHEBI:15378"/>
        <dbReference type="ChEBI" id="CHEBI:57783"/>
        <dbReference type="ChEBI" id="CHEBI:57792"/>
        <dbReference type="ChEBI" id="CHEBI:58262"/>
        <dbReference type="ChEBI" id="CHEBI:58349"/>
        <dbReference type="EC" id="1.1.1.267"/>
    </reaction>
    <physiologicalReaction direction="right-to-left" evidence="8">
        <dbReference type="Rhea" id="RHEA:13719"/>
    </physiologicalReaction>
</comment>
<evidence type="ECO:0000313" key="13">
    <source>
        <dbReference type="EMBL" id="MFC0339209.1"/>
    </source>
</evidence>
<feature type="binding site" evidence="9">
    <location>
        <position position="220"/>
    </location>
    <ligand>
        <name>Mn(2+)</name>
        <dbReference type="ChEBI" id="CHEBI:29035"/>
    </ligand>
</feature>
<dbReference type="SUPFAM" id="SSF69055">
    <property type="entry name" value="1-deoxy-D-xylulose-5-phosphate reductoisomerase, C-terminal domain"/>
    <property type="match status" value="1"/>
</dbReference>
<evidence type="ECO:0000256" key="1">
    <source>
        <dbReference type="ARBA" id="ARBA00005094"/>
    </source>
</evidence>
<feature type="domain" description="1-deoxy-D-xylulose 5-phosphate reductoisomerase N-terminal" evidence="10">
    <location>
        <begin position="4"/>
        <end position="131"/>
    </location>
</feature>
<keyword evidence="9" id="KW-0460">Magnesium</keyword>
<dbReference type="InterPro" id="IPR013512">
    <property type="entry name" value="DXP_reductoisomerase_N"/>
</dbReference>
<dbReference type="Pfam" id="PF02670">
    <property type="entry name" value="DXP_reductoisom"/>
    <property type="match status" value="1"/>
</dbReference>
<feature type="binding site" evidence="9">
    <location>
        <position position="12"/>
    </location>
    <ligand>
        <name>NADPH</name>
        <dbReference type="ChEBI" id="CHEBI:57783"/>
    </ligand>
</feature>
<dbReference type="InterPro" id="IPR026877">
    <property type="entry name" value="DXPR_C"/>
</dbReference>
<comment type="similarity">
    <text evidence="2 9">Belongs to the DXR family.</text>
</comment>
<keyword evidence="5 9" id="KW-0560">Oxidoreductase</keyword>
<feature type="binding site" evidence="9">
    <location>
        <position position="216"/>
    </location>
    <ligand>
        <name>1-deoxy-D-xylulose 5-phosphate</name>
        <dbReference type="ChEBI" id="CHEBI:57792"/>
    </ligand>
</feature>
<dbReference type="NCBIfam" id="TIGR00243">
    <property type="entry name" value="Dxr"/>
    <property type="match status" value="1"/>
</dbReference>
<feature type="binding site" evidence="9">
    <location>
        <position position="125"/>
    </location>
    <ligand>
        <name>NADPH</name>
        <dbReference type="ChEBI" id="CHEBI:57783"/>
    </ligand>
</feature>
<evidence type="ECO:0000256" key="2">
    <source>
        <dbReference type="ARBA" id="ARBA00006825"/>
    </source>
</evidence>
<dbReference type="GO" id="GO:0030604">
    <property type="term" value="F:1-deoxy-D-xylulose-5-phosphate reductoisomerase activity"/>
    <property type="evidence" value="ECO:0007669"/>
    <property type="project" value="UniProtKB-EC"/>
</dbReference>
<feature type="binding site" evidence="9">
    <location>
        <position position="211"/>
    </location>
    <ligand>
        <name>1-deoxy-D-xylulose 5-phosphate</name>
        <dbReference type="ChEBI" id="CHEBI:57792"/>
    </ligand>
</feature>
<dbReference type="SUPFAM" id="SSF51735">
    <property type="entry name" value="NAD(P)-binding Rossmann-fold domains"/>
    <property type="match status" value="1"/>
</dbReference>
<reference evidence="13 14" key="1">
    <citation type="submission" date="2024-09" db="EMBL/GenBank/DDBJ databases">
        <authorList>
            <person name="Sun Q."/>
            <person name="Mori K."/>
        </authorList>
    </citation>
    <scope>NUCLEOTIDE SEQUENCE [LARGE SCALE GENOMIC DNA]</scope>
    <source>
        <strain evidence="13 14">KCTC 22789</strain>
    </source>
</reference>
<evidence type="ECO:0000259" key="11">
    <source>
        <dbReference type="Pfam" id="PF08436"/>
    </source>
</evidence>
<evidence type="ECO:0000256" key="4">
    <source>
        <dbReference type="ARBA" id="ARBA00022857"/>
    </source>
</evidence>
<dbReference type="HAMAP" id="MF_00183">
    <property type="entry name" value="DXP_reductoisom"/>
    <property type="match status" value="1"/>
</dbReference>
<accession>A0ABV6HZT5</accession>
<dbReference type="InterPro" id="IPR036291">
    <property type="entry name" value="NAD(P)-bd_dom_sf"/>
</dbReference>
<dbReference type="PANTHER" id="PTHR30525:SF0">
    <property type="entry name" value="1-DEOXY-D-XYLULOSE 5-PHOSPHATE REDUCTOISOMERASE, CHLOROPLASTIC"/>
    <property type="match status" value="1"/>
</dbReference>
<evidence type="ECO:0000256" key="5">
    <source>
        <dbReference type="ARBA" id="ARBA00023002"/>
    </source>
</evidence>
<evidence type="ECO:0000313" key="14">
    <source>
        <dbReference type="Proteomes" id="UP001589799"/>
    </source>
</evidence>
<comment type="pathway">
    <text evidence="1 9">Isoprenoid biosynthesis; isopentenyl diphosphate biosynthesis via DXP pathway; isopentenyl diphosphate from 1-deoxy-D-xylulose 5-phosphate: step 1/6.</text>
</comment>
<feature type="binding site" evidence="9">
    <location>
        <position position="40"/>
    </location>
    <ligand>
        <name>NADPH</name>
        <dbReference type="ChEBI" id="CHEBI:57783"/>
    </ligand>
</feature>
<feature type="binding site" evidence="9">
    <location>
        <position position="217"/>
    </location>
    <ligand>
        <name>1-deoxy-D-xylulose 5-phosphate</name>
        <dbReference type="ChEBI" id="CHEBI:57792"/>
    </ligand>
</feature>
<evidence type="ECO:0000256" key="8">
    <source>
        <dbReference type="ARBA" id="ARBA00048543"/>
    </source>
</evidence>
<evidence type="ECO:0000259" key="12">
    <source>
        <dbReference type="Pfam" id="PF13288"/>
    </source>
</evidence>
<dbReference type="EMBL" id="JBHLWE010000002">
    <property type="protein sequence ID" value="MFC0339209.1"/>
    <property type="molecule type" value="Genomic_DNA"/>
</dbReference>
<feature type="binding site" evidence="9">
    <location>
        <position position="175"/>
    </location>
    <ligand>
        <name>1-deoxy-D-xylulose 5-phosphate</name>
        <dbReference type="ChEBI" id="CHEBI:57792"/>
    </ligand>
</feature>
<feature type="binding site" evidence="9">
    <location>
        <position position="149"/>
    </location>
    <ligand>
        <name>Mn(2+)</name>
        <dbReference type="ChEBI" id="CHEBI:29035"/>
    </ligand>
</feature>
<feature type="domain" description="1-deoxy-D-xylulose 5-phosphate reductoisomerase C-terminal" evidence="11">
    <location>
        <begin position="145"/>
        <end position="228"/>
    </location>
</feature>
<dbReference type="Proteomes" id="UP001589799">
    <property type="component" value="Unassembled WGS sequence"/>
</dbReference>
<dbReference type="PANTHER" id="PTHR30525">
    <property type="entry name" value="1-DEOXY-D-XYLULOSE 5-PHOSPHATE REDUCTOISOMERASE"/>
    <property type="match status" value="1"/>
</dbReference>
<evidence type="ECO:0000256" key="7">
    <source>
        <dbReference type="ARBA" id="ARBA00023229"/>
    </source>
</evidence>